<dbReference type="Proteomes" id="UP000232722">
    <property type="component" value="Unassembled WGS sequence"/>
</dbReference>
<comment type="caution">
    <text evidence="2">The sequence shown here is derived from an EMBL/GenBank/DDBJ whole genome shotgun (WGS) entry which is preliminary data.</text>
</comment>
<dbReference type="PANTHER" id="PTHR47718">
    <property type="entry name" value="OS01G0519700 PROTEIN"/>
    <property type="match status" value="1"/>
</dbReference>
<sequence>MLRLGLGLGLGSGDNNYEDYESGSENENEEQVLSIGKEFDSWEEVNRFFDEYALSKGFAIRNCRGDYISLEDSSQRLVRKTYSCTFSEIKADIKFYMTYGGPSIGAKIIRNLLQAKYPQQYIHPKTLYNSIQECKPLTPTVLQHDATNLLNLLREYQIKNPEWYYQARFDETNGRLTSIFWMSPTQKQLWLRYHDVVINDSTYKKNRYDLTLNIIVCIDCDNHTRLVACALVDDETEATFKWIYENIIITTRNIMPYSIYIDGDPAILNVEKFNFYWEKLKNNYPLAVPYLNQVLDQNRTAWALCYNRKMFTAGIQSTLRVEAINSIITSDTN</sequence>
<evidence type="ECO:0000313" key="2">
    <source>
        <dbReference type="EMBL" id="PKB95892.1"/>
    </source>
</evidence>
<dbReference type="VEuPathDB" id="FungiDB:RhiirFUN_011825"/>
<feature type="domain" description="MULE transposase" evidence="1">
    <location>
        <begin position="197"/>
        <end position="269"/>
    </location>
</feature>
<dbReference type="VEuPathDB" id="FungiDB:FUN_008279"/>
<dbReference type="VEuPathDB" id="FungiDB:RhiirA1_486248"/>
<gene>
    <name evidence="2" type="ORF">RhiirA5_435830</name>
</gene>
<accession>A0A2N0NMS7</accession>
<evidence type="ECO:0000259" key="1">
    <source>
        <dbReference type="Pfam" id="PF10551"/>
    </source>
</evidence>
<dbReference type="Pfam" id="PF10551">
    <property type="entry name" value="MULE"/>
    <property type="match status" value="1"/>
</dbReference>
<dbReference type="VEuPathDB" id="FungiDB:RhiirA1_402655"/>
<evidence type="ECO:0000313" key="3">
    <source>
        <dbReference type="Proteomes" id="UP000232722"/>
    </source>
</evidence>
<reference evidence="2 3" key="1">
    <citation type="submission" date="2016-04" db="EMBL/GenBank/DDBJ databases">
        <title>Genome analyses suggest a sexual origin of heterokaryosis in a supposedly ancient asexual fungus.</title>
        <authorList>
            <person name="Ropars J."/>
            <person name="Sedzielewska K."/>
            <person name="Noel J."/>
            <person name="Charron P."/>
            <person name="Farinelli L."/>
            <person name="Marton T."/>
            <person name="Kruger M."/>
            <person name="Pelin A."/>
            <person name="Brachmann A."/>
            <person name="Corradi N."/>
        </authorList>
    </citation>
    <scope>NUCLEOTIDE SEQUENCE [LARGE SCALE GENOMIC DNA]</scope>
    <source>
        <strain evidence="2 3">A5</strain>
    </source>
</reference>
<dbReference type="VEuPathDB" id="FungiDB:FUN_003042"/>
<dbReference type="PANTHER" id="PTHR47718:SF3">
    <property type="entry name" value="PROTEIN FAR1-RELATED SEQUENCE 5-LIKE"/>
    <property type="match status" value="1"/>
</dbReference>
<organism evidence="2 3">
    <name type="scientific">Rhizophagus irregularis</name>
    <dbReference type="NCBI Taxonomy" id="588596"/>
    <lineage>
        <taxon>Eukaryota</taxon>
        <taxon>Fungi</taxon>
        <taxon>Fungi incertae sedis</taxon>
        <taxon>Mucoromycota</taxon>
        <taxon>Glomeromycotina</taxon>
        <taxon>Glomeromycetes</taxon>
        <taxon>Glomerales</taxon>
        <taxon>Glomeraceae</taxon>
        <taxon>Rhizophagus</taxon>
    </lineage>
</organism>
<dbReference type="AlphaFoldDB" id="A0A2N0NMS7"/>
<dbReference type="InterPro" id="IPR018289">
    <property type="entry name" value="MULE_transposase_dom"/>
</dbReference>
<name>A0A2N0NMS7_9GLOM</name>
<protein>
    <recommendedName>
        <fullName evidence="1">MULE transposase domain-containing protein</fullName>
    </recommendedName>
</protein>
<proteinExistence type="predicted"/>
<dbReference type="VEuPathDB" id="FungiDB:RhiirFUN_025398"/>
<reference evidence="2 3" key="2">
    <citation type="submission" date="2017-09" db="EMBL/GenBank/DDBJ databases">
        <title>Extensive intraspecific genome diversity in a model arbuscular mycorrhizal fungus.</title>
        <authorList>
            <person name="Chen E.C."/>
            <person name="Morin E."/>
            <person name="Beaudet D."/>
            <person name="Noel J."/>
            <person name="Ndikumana S."/>
            <person name="Charron P."/>
            <person name="St-Onge C."/>
            <person name="Giorgi J."/>
            <person name="Grigoriev I.V."/>
            <person name="Roux C."/>
            <person name="Martin F.M."/>
            <person name="Corradi N."/>
        </authorList>
    </citation>
    <scope>NUCLEOTIDE SEQUENCE [LARGE SCALE GENOMIC DNA]</scope>
    <source>
        <strain evidence="2 3">A5</strain>
    </source>
</reference>
<dbReference type="EMBL" id="LLXJ01004348">
    <property type="protein sequence ID" value="PKB95892.1"/>
    <property type="molecule type" value="Genomic_DNA"/>
</dbReference>